<dbReference type="Gene3D" id="1.20.200.10">
    <property type="entry name" value="Fumarase/aspartase (Central domain)"/>
    <property type="match status" value="1"/>
</dbReference>
<gene>
    <name evidence="2" type="ORF">KOI35_43330</name>
</gene>
<comment type="caution">
    <text evidence="2">The sequence shown here is derived from an EMBL/GenBank/DDBJ whole genome shotgun (WGS) entry which is preliminary data.</text>
</comment>
<dbReference type="EMBL" id="JAHKKG010000019">
    <property type="protein sequence ID" value="MBU2670356.1"/>
    <property type="molecule type" value="Genomic_DNA"/>
</dbReference>
<protein>
    <submittedName>
        <fullName evidence="2">Aromatic amino acid lyase</fullName>
    </submittedName>
</protein>
<dbReference type="InterPro" id="IPR024083">
    <property type="entry name" value="Fumarase/histidase_N"/>
</dbReference>
<dbReference type="GO" id="GO:0016829">
    <property type="term" value="F:lyase activity"/>
    <property type="evidence" value="ECO:0007669"/>
    <property type="project" value="UniProtKB-KW"/>
</dbReference>
<dbReference type="RefSeq" id="WP_215795584.1">
    <property type="nucleotide sequence ID" value="NZ_JAHKKG010000019.1"/>
</dbReference>
<proteinExistence type="predicted"/>
<keyword evidence="3" id="KW-1185">Reference proteome</keyword>
<keyword evidence="1 2" id="KW-0456">Lyase</keyword>
<dbReference type="PANTHER" id="PTHR10362">
    <property type="entry name" value="HISTIDINE AMMONIA-LYASE"/>
    <property type="match status" value="1"/>
</dbReference>
<dbReference type="Gene3D" id="1.10.275.10">
    <property type="entry name" value="Fumarase/aspartase (N-terminal domain)"/>
    <property type="match status" value="1"/>
</dbReference>
<reference evidence="2 3" key="1">
    <citation type="submission" date="2021-06" db="EMBL/GenBank/DDBJ databases">
        <title>Actinoplanes lichenicola sp. nov., and Actinoplanes ovalisporus sp. nov., isolated from lichen in Thailand.</title>
        <authorList>
            <person name="Saeng-In P."/>
            <person name="Kanchanasin P."/>
            <person name="Yuki M."/>
            <person name="Kudo T."/>
            <person name="Ohkuma M."/>
            <person name="Phongsopitanun W."/>
            <person name="Tanasupawat S."/>
        </authorList>
    </citation>
    <scope>NUCLEOTIDE SEQUENCE [LARGE SCALE GENOMIC DNA]</scope>
    <source>
        <strain evidence="2 3">NBRC 110975</strain>
    </source>
</reference>
<dbReference type="SUPFAM" id="SSF48557">
    <property type="entry name" value="L-aspartase-like"/>
    <property type="match status" value="1"/>
</dbReference>
<dbReference type="Proteomes" id="UP001519654">
    <property type="component" value="Unassembled WGS sequence"/>
</dbReference>
<evidence type="ECO:0000256" key="1">
    <source>
        <dbReference type="ARBA" id="ARBA00023239"/>
    </source>
</evidence>
<evidence type="ECO:0000313" key="3">
    <source>
        <dbReference type="Proteomes" id="UP001519654"/>
    </source>
</evidence>
<sequence>MQAERLDGASLTIGGLVAISSGRCGVEVDPGALRRVGTSNALLQHARAHGAVYGANTGVGANRHERASDEERGLRLLRSHCAAVGPIEDDITARAAMTVRLNQILAGGSGISPRVAEALAEALHDGAVPTIHSWGAIGTADLAALAELGLTLAGERPWQNGKGPVTTIDATDALPLISSSALTVATAALALQRVQSQLRASVVVAALSFLALRGNPEAYEVSVHRNRAHPGQVEVARLMSRLVAGCAAPVRIQDPFGLRVLPQVTAPAIHAARTLDDVLREEINAAVENPLVTTEGVRHHGQFHTATLASSLDAARGAFLPVLSLSTARLGLLMRPDLTGLRAFLASGPAGSSGLMISEYVVQDLLTEIRVGMTPTAAGTLSISLGLEEHASFATQGARSLRTMTQLAPTLLAAELVAAVRALRMAPGRLTVGPLREAFEMAHELLDPAEEDRPLGPDLERAADLLPQLGAVLDYSSMGLSSSA</sequence>
<dbReference type="InterPro" id="IPR008948">
    <property type="entry name" value="L-Aspartase-like"/>
</dbReference>
<evidence type="ECO:0000313" key="2">
    <source>
        <dbReference type="EMBL" id="MBU2670356.1"/>
    </source>
</evidence>
<dbReference type="InterPro" id="IPR001106">
    <property type="entry name" value="Aromatic_Lyase"/>
</dbReference>
<organism evidence="2 3">
    <name type="scientific">Paractinoplanes bogorensis</name>
    <dbReference type="NCBI Taxonomy" id="1610840"/>
    <lineage>
        <taxon>Bacteria</taxon>
        <taxon>Bacillati</taxon>
        <taxon>Actinomycetota</taxon>
        <taxon>Actinomycetes</taxon>
        <taxon>Micromonosporales</taxon>
        <taxon>Micromonosporaceae</taxon>
        <taxon>Paractinoplanes</taxon>
    </lineage>
</organism>
<name>A0ABS5Z4Q1_9ACTN</name>
<dbReference type="Pfam" id="PF00221">
    <property type="entry name" value="Lyase_aromatic"/>
    <property type="match status" value="1"/>
</dbReference>
<accession>A0ABS5Z4Q1</accession>